<sequence>MARFGAFIRNALGAPKADPDATRRVKAWARAALRASDDTAFAVNEIVCTDPACPGLETVILVMEPGIKTRACKVAKGLSDVTEQDIVAALGT</sequence>
<comment type="caution">
    <text evidence="1">The sequence shown here is derived from an EMBL/GenBank/DDBJ whole genome shotgun (WGS) entry which is preliminary data.</text>
</comment>
<organism evidence="1 2">
    <name type="scientific">Microvirga brassicacearum</name>
    <dbReference type="NCBI Taxonomy" id="2580413"/>
    <lineage>
        <taxon>Bacteria</taxon>
        <taxon>Pseudomonadati</taxon>
        <taxon>Pseudomonadota</taxon>
        <taxon>Alphaproteobacteria</taxon>
        <taxon>Hyphomicrobiales</taxon>
        <taxon>Methylobacteriaceae</taxon>
        <taxon>Microvirga</taxon>
    </lineage>
</organism>
<gene>
    <name evidence="1" type="ORF">FEZ63_01950</name>
</gene>
<keyword evidence="2" id="KW-1185">Reference proteome</keyword>
<evidence type="ECO:0008006" key="3">
    <source>
        <dbReference type="Google" id="ProtNLM"/>
    </source>
</evidence>
<dbReference type="Proteomes" id="UP000325684">
    <property type="component" value="Unassembled WGS sequence"/>
</dbReference>
<accession>A0A5N3PGN6</accession>
<dbReference type="AlphaFoldDB" id="A0A5N3PGN6"/>
<dbReference type="EMBL" id="VCMV01000003">
    <property type="protein sequence ID" value="KAB0268902.1"/>
    <property type="molecule type" value="Genomic_DNA"/>
</dbReference>
<evidence type="ECO:0000313" key="1">
    <source>
        <dbReference type="EMBL" id="KAB0268902.1"/>
    </source>
</evidence>
<protein>
    <recommendedName>
        <fullName evidence="3">Nitrate reductase</fullName>
    </recommendedName>
</protein>
<dbReference type="RefSeq" id="WP_150941959.1">
    <property type="nucleotide sequence ID" value="NZ_VCMV01000003.1"/>
</dbReference>
<evidence type="ECO:0000313" key="2">
    <source>
        <dbReference type="Proteomes" id="UP000325684"/>
    </source>
</evidence>
<proteinExistence type="predicted"/>
<dbReference type="OrthoDB" id="7067390at2"/>
<name>A0A5N3PGN6_9HYPH</name>
<reference evidence="1 2" key="1">
    <citation type="journal article" date="2019" name="Microorganisms">
        <title>Genome Insights into the Novel Species Microvirga brassicacearum, a Rapeseed Endophyte with Biotechnological Potential.</title>
        <authorList>
            <person name="Jimenez-Gomez A."/>
            <person name="Saati-Santamaria Z."/>
            <person name="Igual J.M."/>
            <person name="Rivas R."/>
            <person name="Mateos P.F."/>
            <person name="Garcia-Fraile P."/>
        </authorList>
    </citation>
    <scope>NUCLEOTIDE SEQUENCE [LARGE SCALE GENOMIC DNA]</scope>
    <source>
        <strain evidence="1 2">CDVBN77</strain>
    </source>
</reference>